<accession>A0A2T7NHB8</accession>
<name>A0A2T7NHB8_POMCA</name>
<evidence type="ECO:0000313" key="2">
    <source>
        <dbReference type="Proteomes" id="UP000245119"/>
    </source>
</evidence>
<proteinExistence type="predicted"/>
<gene>
    <name evidence="1" type="ORF">C0Q70_18702</name>
</gene>
<organism evidence="1 2">
    <name type="scientific">Pomacea canaliculata</name>
    <name type="common">Golden apple snail</name>
    <dbReference type="NCBI Taxonomy" id="400727"/>
    <lineage>
        <taxon>Eukaryota</taxon>
        <taxon>Metazoa</taxon>
        <taxon>Spiralia</taxon>
        <taxon>Lophotrochozoa</taxon>
        <taxon>Mollusca</taxon>
        <taxon>Gastropoda</taxon>
        <taxon>Caenogastropoda</taxon>
        <taxon>Architaenioglossa</taxon>
        <taxon>Ampullarioidea</taxon>
        <taxon>Ampullariidae</taxon>
        <taxon>Pomacea</taxon>
    </lineage>
</organism>
<protein>
    <submittedName>
        <fullName evidence="1">Uncharacterized protein</fullName>
    </submittedName>
</protein>
<comment type="caution">
    <text evidence="1">The sequence shown here is derived from an EMBL/GenBank/DDBJ whole genome shotgun (WGS) entry which is preliminary data.</text>
</comment>
<reference evidence="1 2" key="1">
    <citation type="submission" date="2018-04" db="EMBL/GenBank/DDBJ databases">
        <title>The genome of golden apple snail Pomacea canaliculata provides insight into stress tolerance and invasive adaptation.</title>
        <authorList>
            <person name="Liu C."/>
            <person name="Liu B."/>
            <person name="Ren Y."/>
            <person name="Zhang Y."/>
            <person name="Wang H."/>
            <person name="Li S."/>
            <person name="Jiang F."/>
            <person name="Yin L."/>
            <person name="Zhang G."/>
            <person name="Qian W."/>
            <person name="Fan W."/>
        </authorList>
    </citation>
    <scope>NUCLEOTIDE SEQUENCE [LARGE SCALE GENOMIC DNA]</scope>
    <source>
        <strain evidence="1">SZHN2017</strain>
        <tissue evidence="1">Muscle</tissue>
    </source>
</reference>
<dbReference type="Proteomes" id="UP000245119">
    <property type="component" value="Linkage Group LG12"/>
</dbReference>
<dbReference type="AlphaFoldDB" id="A0A2T7NHB8"/>
<dbReference type="EMBL" id="PZQS01000012">
    <property type="protein sequence ID" value="PVD20546.1"/>
    <property type="molecule type" value="Genomic_DNA"/>
</dbReference>
<sequence length="70" mass="7820">MPKLPTITITCLEEVIAAIYAAIVLCSPTTNPPSLYKMRPQIVLVHKCYNCKPCHLKVKAIGTRSYNLFV</sequence>
<keyword evidence="2" id="KW-1185">Reference proteome</keyword>
<evidence type="ECO:0000313" key="1">
    <source>
        <dbReference type="EMBL" id="PVD20546.1"/>
    </source>
</evidence>